<evidence type="ECO:0000256" key="4">
    <source>
        <dbReference type="ARBA" id="ARBA00022989"/>
    </source>
</evidence>
<dbReference type="Pfam" id="PF01810">
    <property type="entry name" value="LysE"/>
    <property type="match status" value="1"/>
</dbReference>
<feature type="transmembrane region" description="Helical" evidence="6">
    <location>
        <begin position="117"/>
        <end position="142"/>
    </location>
</feature>
<dbReference type="InterPro" id="IPR001123">
    <property type="entry name" value="LeuE-type"/>
</dbReference>
<dbReference type="PANTHER" id="PTHR30086">
    <property type="entry name" value="ARGININE EXPORTER PROTEIN ARGO"/>
    <property type="match status" value="1"/>
</dbReference>
<dbReference type="GO" id="GO:0015171">
    <property type="term" value="F:amino acid transmembrane transporter activity"/>
    <property type="evidence" value="ECO:0007669"/>
    <property type="project" value="TreeGrafter"/>
</dbReference>
<evidence type="ECO:0000256" key="5">
    <source>
        <dbReference type="ARBA" id="ARBA00023136"/>
    </source>
</evidence>
<protein>
    <submittedName>
        <fullName evidence="7">Threonine/homoserine/homoserine lactone efflux protein</fullName>
    </submittedName>
</protein>
<keyword evidence="5 6" id="KW-0472">Membrane</keyword>
<feature type="transmembrane region" description="Helical" evidence="6">
    <location>
        <begin position="44"/>
        <end position="69"/>
    </location>
</feature>
<dbReference type="PIRSF" id="PIRSF006324">
    <property type="entry name" value="LeuE"/>
    <property type="match status" value="1"/>
</dbReference>
<comment type="subcellular location">
    <subcellularLocation>
        <location evidence="1">Cell membrane</location>
        <topology evidence="1">Multi-pass membrane protein</topology>
    </subcellularLocation>
</comment>
<evidence type="ECO:0000256" key="2">
    <source>
        <dbReference type="ARBA" id="ARBA00022475"/>
    </source>
</evidence>
<evidence type="ECO:0000256" key="1">
    <source>
        <dbReference type="ARBA" id="ARBA00004651"/>
    </source>
</evidence>
<reference evidence="7 8" key="1">
    <citation type="submission" date="2017-04" db="EMBL/GenBank/DDBJ databases">
        <authorList>
            <person name="Afonso C.L."/>
            <person name="Miller P.J."/>
            <person name="Scott M.A."/>
            <person name="Spackman E."/>
            <person name="Goraichik I."/>
            <person name="Dimitrov K.M."/>
            <person name="Suarez D.L."/>
            <person name="Swayne D.E."/>
        </authorList>
    </citation>
    <scope>NUCLEOTIDE SEQUENCE [LARGE SCALE GENOMIC DNA]</scope>
    <source>
        <strain evidence="7 8">CGMCC 1.10972</strain>
    </source>
</reference>
<evidence type="ECO:0000313" key="7">
    <source>
        <dbReference type="EMBL" id="SMD01234.1"/>
    </source>
</evidence>
<feature type="transmembrane region" description="Helical" evidence="6">
    <location>
        <begin position="192"/>
        <end position="210"/>
    </location>
</feature>
<sequence length="214" mass="23114">MSFLPDLSTLLAFSLAAFVLTITPGPDMTLFLGRTLSEGRSAGIMAMLGASTGILIHTSLAAFGISALIAASPEAFLALKIAGAAYLVFLALQALFKGSSFQLEPSKRIKPRPLSAHWLTGIGINLLNPKIILFFVTFLPQFVSARDPHVTGKLIFLGVYFLLLAIPFSVAMIFAADRFASALKARPKVMRVIDWLFAGVFSAFAFRILFTQAR</sequence>
<evidence type="ECO:0000256" key="6">
    <source>
        <dbReference type="SAM" id="Phobius"/>
    </source>
</evidence>
<keyword evidence="2" id="KW-1003">Cell membrane</keyword>
<name>A0A1W2DUQ9_9HYPH</name>
<accession>A0A1W2DUQ9</accession>
<dbReference type="PANTHER" id="PTHR30086:SF20">
    <property type="entry name" value="ARGININE EXPORTER PROTEIN ARGO-RELATED"/>
    <property type="match status" value="1"/>
</dbReference>
<feature type="transmembrane region" description="Helical" evidence="6">
    <location>
        <begin position="12"/>
        <end position="32"/>
    </location>
</feature>
<organism evidence="7 8">
    <name type="scientific">Fulvimarina manganoxydans</name>
    <dbReference type="NCBI Taxonomy" id="937218"/>
    <lineage>
        <taxon>Bacteria</taxon>
        <taxon>Pseudomonadati</taxon>
        <taxon>Pseudomonadota</taxon>
        <taxon>Alphaproteobacteria</taxon>
        <taxon>Hyphomicrobiales</taxon>
        <taxon>Aurantimonadaceae</taxon>
        <taxon>Fulvimarina</taxon>
    </lineage>
</organism>
<feature type="transmembrane region" description="Helical" evidence="6">
    <location>
        <begin position="154"/>
        <end position="180"/>
    </location>
</feature>
<dbReference type="GO" id="GO:0005886">
    <property type="term" value="C:plasma membrane"/>
    <property type="evidence" value="ECO:0007669"/>
    <property type="project" value="UniProtKB-SubCell"/>
</dbReference>
<keyword evidence="4 6" id="KW-1133">Transmembrane helix</keyword>
<dbReference type="AlphaFoldDB" id="A0A1W2DUQ9"/>
<evidence type="ECO:0000313" key="8">
    <source>
        <dbReference type="Proteomes" id="UP000192656"/>
    </source>
</evidence>
<keyword evidence="8" id="KW-1185">Reference proteome</keyword>
<keyword evidence="3 6" id="KW-0812">Transmembrane</keyword>
<dbReference type="OrthoDB" id="9804822at2"/>
<dbReference type="EMBL" id="FWXR01000018">
    <property type="protein sequence ID" value="SMD01234.1"/>
    <property type="molecule type" value="Genomic_DNA"/>
</dbReference>
<dbReference type="RefSeq" id="WP_084411670.1">
    <property type="nucleotide sequence ID" value="NZ_FWXR01000018.1"/>
</dbReference>
<proteinExistence type="predicted"/>
<feature type="transmembrane region" description="Helical" evidence="6">
    <location>
        <begin position="75"/>
        <end position="96"/>
    </location>
</feature>
<evidence type="ECO:0000256" key="3">
    <source>
        <dbReference type="ARBA" id="ARBA00022692"/>
    </source>
</evidence>
<dbReference type="Proteomes" id="UP000192656">
    <property type="component" value="Unassembled WGS sequence"/>
</dbReference>
<gene>
    <name evidence="7" type="ORF">SAMN06297251_11819</name>
</gene>